<dbReference type="InterPro" id="IPR001497">
    <property type="entry name" value="MethylDNA_cys_MeTrfase_AS"/>
</dbReference>
<dbReference type="Pfam" id="PF02870">
    <property type="entry name" value="Methyltransf_1N"/>
    <property type="match status" value="1"/>
</dbReference>
<dbReference type="InterPro" id="IPR023546">
    <property type="entry name" value="MGMT"/>
</dbReference>
<evidence type="ECO:0000256" key="5">
    <source>
        <dbReference type="ARBA" id="ARBA00022679"/>
    </source>
</evidence>
<feature type="domain" description="Methylated-DNA-[protein]-cysteine S-methyltransferase DNA binding" evidence="10">
    <location>
        <begin position="70"/>
        <end position="149"/>
    </location>
</feature>
<dbReference type="AlphaFoldDB" id="A0A2H9VM85"/>
<proteinExistence type="inferred from homology"/>
<comment type="caution">
    <text evidence="12">The sequence shown here is derived from an EMBL/GenBank/DDBJ whole genome shotgun (WGS) entry which is preliminary data.</text>
</comment>
<evidence type="ECO:0000256" key="6">
    <source>
        <dbReference type="ARBA" id="ARBA00022763"/>
    </source>
</evidence>
<dbReference type="FunFam" id="1.10.10.10:FF:000214">
    <property type="entry name" value="Methylated-DNA--protein-cysteine methyltransferase"/>
    <property type="match status" value="1"/>
</dbReference>
<comment type="catalytic activity">
    <reaction evidence="8 9">
        <text>a 6-O-methyl-2'-deoxyguanosine in DNA + L-cysteinyl-[protein] = S-methyl-L-cysteinyl-[protein] + a 2'-deoxyguanosine in DNA</text>
        <dbReference type="Rhea" id="RHEA:24000"/>
        <dbReference type="Rhea" id="RHEA-COMP:10131"/>
        <dbReference type="Rhea" id="RHEA-COMP:10132"/>
        <dbReference type="Rhea" id="RHEA-COMP:11367"/>
        <dbReference type="Rhea" id="RHEA-COMP:11368"/>
        <dbReference type="ChEBI" id="CHEBI:29950"/>
        <dbReference type="ChEBI" id="CHEBI:82612"/>
        <dbReference type="ChEBI" id="CHEBI:85445"/>
        <dbReference type="ChEBI" id="CHEBI:85448"/>
        <dbReference type="EC" id="2.1.1.63"/>
    </reaction>
</comment>
<keyword evidence="4 9" id="KW-0489">Methyltransferase</keyword>
<dbReference type="EC" id="2.1.1.63" evidence="9"/>
<dbReference type="InterPro" id="IPR014048">
    <property type="entry name" value="MethylDNA_cys_MeTrfase_DNA-bd"/>
</dbReference>
<dbReference type="CDD" id="cd06445">
    <property type="entry name" value="ATase"/>
    <property type="match status" value="1"/>
</dbReference>
<evidence type="ECO:0000259" key="11">
    <source>
        <dbReference type="Pfam" id="PF02870"/>
    </source>
</evidence>
<dbReference type="GO" id="GO:0006307">
    <property type="term" value="P:DNA alkylation repair"/>
    <property type="evidence" value="ECO:0007669"/>
    <property type="project" value="UniProtKB-UniRule"/>
</dbReference>
<dbReference type="PANTHER" id="PTHR10815:SF13">
    <property type="entry name" value="METHYLATED-DNA--PROTEIN-CYSTEINE METHYLTRANSFERASE"/>
    <property type="match status" value="1"/>
</dbReference>
<feature type="domain" description="Methylguanine DNA methyltransferase ribonuclease-like" evidence="11">
    <location>
        <begin position="4"/>
        <end position="65"/>
    </location>
</feature>
<keyword evidence="6 9" id="KW-0227">DNA damage</keyword>
<dbReference type="OrthoDB" id="9802228at2"/>
<name>A0A2H9VM85_9SPHI</name>
<dbReference type="GO" id="GO:0003908">
    <property type="term" value="F:methylated-DNA-[protein]-cysteine S-methyltransferase activity"/>
    <property type="evidence" value="ECO:0007669"/>
    <property type="project" value="UniProtKB-UniRule"/>
</dbReference>
<evidence type="ECO:0000256" key="2">
    <source>
        <dbReference type="ARBA" id="ARBA00008711"/>
    </source>
</evidence>
<keyword evidence="7 9" id="KW-0234">DNA repair</keyword>
<dbReference type="GO" id="GO:0005737">
    <property type="term" value="C:cytoplasm"/>
    <property type="evidence" value="ECO:0007669"/>
    <property type="project" value="UniProtKB-SubCell"/>
</dbReference>
<keyword evidence="3 9" id="KW-0963">Cytoplasm</keyword>
<dbReference type="Pfam" id="PF01035">
    <property type="entry name" value="DNA_binding_1"/>
    <property type="match status" value="1"/>
</dbReference>
<evidence type="ECO:0000256" key="8">
    <source>
        <dbReference type="ARBA" id="ARBA00049348"/>
    </source>
</evidence>
<dbReference type="Gene3D" id="3.30.160.70">
    <property type="entry name" value="Methylated DNA-protein cysteine methyltransferase domain"/>
    <property type="match status" value="1"/>
</dbReference>
<comment type="subcellular location">
    <subcellularLocation>
        <location evidence="9">Cytoplasm</location>
    </subcellularLocation>
</comment>
<dbReference type="InterPro" id="IPR036631">
    <property type="entry name" value="MGMT_N_sf"/>
</dbReference>
<feature type="active site" description="Nucleophile; methyl group acceptor" evidence="9">
    <location>
        <position position="121"/>
    </location>
</feature>
<dbReference type="SUPFAM" id="SSF46767">
    <property type="entry name" value="Methylated DNA-protein cysteine methyltransferase, C-terminal domain"/>
    <property type="match status" value="1"/>
</dbReference>
<organism evidence="12 13">
    <name type="scientific">Mucilaginibacter auburnensis</name>
    <dbReference type="NCBI Taxonomy" id="1457233"/>
    <lineage>
        <taxon>Bacteria</taxon>
        <taxon>Pseudomonadati</taxon>
        <taxon>Bacteroidota</taxon>
        <taxon>Sphingobacteriia</taxon>
        <taxon>Sphingobacteriales</taxon>
        <taxon>Sphingobacteriaceae</taxon>
        <taxon>Mucilaginibacter</taxon>
    </lineage>
</organism>
<evidence type="ECO:0000256" key="3">
    <source>
        <dbReference type="ARBA" id="ARBA00022490"/>
    </source>
</evidence>
<evidence type="ECO:0000256" key="7">
    <source>
        <dbReference type="ARBA" id="ARBA00023204"/>
    </source>
</evidence>
<comment type="function">
    <text evidence="9">Involved in the cellular defense against the biological effects of O6-methylguanine (O6-MeG) and O4-methylthymine (O4-MeT) in DNA. Repairs the methylated nucleobase in DNA by stoichiometrically transferring the methyl group to a cysteine residue in the enzyme. This is a suicide reaction: the enzyme is irreversibly inactivated.</text>
</comment>
<evidence type="ECO:0000256" key="4">
    <source>
        <dbReference type="ARBA" id="ARBA00022603"/>
    </source>
</evidence>
<evidence type="ECO:0000313" key="12">
    <source>
        <dbReference type="EMBL" id="PJJ79423.1"/>
    </source>
</evidence>
<comment type="catalytic activity">
    <reaction evidence="1 9">
        <text>a 4-O-methyl-thymidine in DNA + L-cysteinyl-[protein] = a thymidine in DNA + S-methyl-L-cysteinyl-[protein]</text>
        <dbReference type="Rhea" id="RHEA:53428"/>
        <dbReference type="Rhea" id="RHEA-COMP:10131"/>
        <dbReference type="Rhea" id="RHEA-COMP:10132"/>
        <dbReference type="Rhea" id="RHEA-COMP:13555"/>
        <dbReference type="Rhea" id="RHEA-COMP:13556"/>
        <dbReference type="ChEBI" id="CHEBI:29950"/>
        <dbReference type="ChEBI" id="CHEBI:82612"/>
        <dbReference type="ChEBI" id="CHEBI:137386"/>
        <dbReference type="ChEBI" id="CHEBI:137387"/>
        <dbReference type="EC" id="2.1.1.63"/>
    </reaction>
</comment>
<reference evidence="12 13" key="1">
    <citation type="submission" date="2017-11" db="EMBL/GenBank/DDBJ databases">
        <title>Genomic Encyclopedia of Archaeal and Bacterial Type Strains, Phase II (KMG-II): From Individual Species to Whole Genera.</title>
        <authorList>
            <person name="Goeker M."/>
        </authorList>
    </citation>
    <scope>NUCLEOTIDE SEQUENCE [LARGE SCALE GENOMIC DNA]</scope>
    <source>
        <strain evidence="12 13">DSM 28175</strain>
    </source>
</reference>
<dbReference type="PANTHER" id="PTHR10815">
    <property type="entry name" value="METHYLATED-DNA--PROTEIN-CYSTEINE METHYLTRANSFERASE"/>
    <property type="match status" value="1"/>
</dbReference>
<evidence type="ECO:0000256" key="1">
    <source>
        <dbReference type="ARBA" id="ARBA00001286"/>
    </source>
</evidence>
<gene>
    <name evidence="12" type="ORF">CLV57_2557</name>
</gene>
<dbReference type="InterPro" id="IPR036217">
    <property type="entry name" value="MethylDNA_cys_MeTrfase_DNAb"/>
</dbReference>
<keyword evidence="13" id="KW-1185">Reference proteome</keyword>
<dbReference type="NCBIfam" id="TIGR00589">
    <property type="entry name" value="ogt"/>
    <property type="match status" value="1"/>
</dbReference>
<dbReference type="SUPFAM" id="SSF53155">
    <property type="entry name" value="Methylated DNA-protein cysteine methyltransferase domain"/>
    <property type="match status" value="1"/>
</dbReference>
<dbReference type="InterPro" id="IPR036388">
    <property type="entry name" value="WH-like_DNA-bd_sf"/>
</dbReference>
<dbReference type="GO" id="GO:0032259">
    <property type="term" value="P:methylation"/>
    <property type="evidence" value="ECO:0007669"/>
    <property type="project" value="UniProtKB-KW"/>
</dbReference>
<dbReference type="Gene3D" id="1.10.10.10">
    <property type="entry name" value="Winged helix-like DNA-binding domain superfamily/Winged helix DNA-binding domain"/>
    <property type="match status" value="1"/>
</dbReference>
<accession>A0A2H9VM85</accession>
<comment type="miscellaneous">
    <text evidence="9">This enzyme catalyzes only one turnover and therefore is not strictly catalytic. According to one definition, an enzyme is a biocatalyst that acts repeatedly and over many reaction cycles.</text>
</comment>
<protein>
    <recommendedName>
        <fullName evidence="9">Methylated-DNA--protein-cysteine methyltransferase</fullName>
        <ecNumber evidence="9">2.1.1.63</ecNumber>
    </recommendedName>
    <alternativeName>
        <fullName evidence="9">6-O-methylguanine-DNA methyltransferase</fullName>
        <shortName evidence="9">MGMT</shortName>
    </alternativeName>
    <alternativeName>
        <fullName evidence="9">O-6-methylguanine-DNA-alkyltransferase</fullName>
    </alternativeName>
</protein>
<dbReference type="InterPro" id="IPR008332">
    <property type="entry name" value="MethylG_MeTrfase_N"/>
</dbReference>
<keyword evidence="5 9" id="KW-0808">Transferase</keyword>
<evidence type="ECO:0000259" key="10">
    <source>
        <dbReference type="Pfam" id="PF01035"/>
    </source>
</evidence>
<sequence>MHSVYYQTPVGVAEVTEEDGFITSIHISDEEHEINATDNELLLNAITQLDEYFAGKRLQFDLPFKQKGTDFQQRVWQYLERIPYGTTTSYAKLADQMEQPLAIRAIASANGKNNLWIAVPCHRVIGSDGSLTGYAGGLWRKQWLLQHEARTIGIGQTMLNL</sequence>
<comment type="similarity">
    <text evidence="2 9">Belongs to the MGMT family.</text>
</comment>
<dbReference type="HAMAP" id="MF_00772">
    <property type="entry name" value="OGT"/>
    <property type="match status" value="1"/>
</dbReference>
<dbReference type="Proteomes" id="UP000242687">
    <property type="component" value="Unassembled WGS sequence"/>
</dbReference>
<dbReference type="PROSITE" id="PS00374">
    <property type="entry name" value="MGMT"/>
    <property type="match status" value="1"/>
</dbReference>
<evidence type="ECO:0000256" key="9">
    <source>
        <dbReference type="HAMAP-Rule" id="MF_00772"/>
    </source>
</evidence>
<dbReference type="RefSeq" id="WP_100341761.1">
    <property type="nucleotide sequence ID" value="NZ_PGFJ01000002.1"/>
</dbReference>
<dbReference type="EMBL" id="PGFJ01000002">
    <property type="protein sequence ID" value="PJJ79423.1"/>
    <property type="molecule type" value="Genomic_DNA"/>
</dbReference>
<evidence type="ECO:0000313" key="13">
    <source>
        <dbReference type="Proteomes" id="UP000242687"/>
    </source>
</evidence>